<dbReference type="InterPro" id="IPR011249">
    <property type="entry name" value="Metalloenz_LuxS/M16"/>
</dbReference>
<accession>K1TVB0</accession>
<dbReference type="InterPro" id="IPR007863">
    <property type="entry name" value="Peptidase_M16_C"/>
</dbReference>
<gene>
    <name evidence="2" type="ORF">OBE_07578</name>
</gene>
<protein>
    <submittedName>
        <fullName evidence="2">Protein containing Peptidase M16</fullName>
        <ecNumber evidence="2">3.4.-.-</ecNumber>
    </submittedName>
</protein>
<dbReference type="Pfam" id="PF05193">
    <property type="entry name" value="Peptidase_M16_C"/>
    <property type="match status" value="1"/>
</dbReference>
<reference evidence="2" key="1">
    <citation type="journal article" date="2013" name="Environ. Microbiol.">
        <title>Microbiota from the distal guts of lean and obese adolescents exhibit partial functional redundancy besides clear differences in community structure.</title>
        <authorList>
            <person name="Ferrer M."/>
            <person name="Ruiz A."/>
            <person name="Lanza F."/>
            <person name="Haange S.B."/>
            <person name="Oberbach A."/>
            <person name="Till H."/>
            <person name="Bargiela R."/>
            <person name="Campoy C."/>
            <person name="Segura M.T."/>
            <person name="Richter M."/>
            <person name="von Bergen M."/>
            <person name="Seifert J."/>
            <person name="Suarez A."/>
        </authorList>
    </citation>
    <scope>NUCLEOTIDE SEQUENCE</scope>
</reference>
<sequence>MTIEALESISFENLPKTFKTLYPGANSFTFTFVGNVDLETLKPLVEKYIGSIPTSKHVLKFTDDKLRTAKGKVVNDFRTPMLQPKVSEFLLFSSDADYTLRNKQTMLLLNMALNNRYLKSIREEKGGTYGIQVSYTLSYRPEKQALLQIQFDTNEEMADELVPIVFDEIE</sequence>
<name>K1TVB0_9ZZZZ</name>
<comment type="caution">
    <text evidence="2">The sequence shown here is derived from an EMBL/GenBank/DDBJ whole genome shotgun (WGS) entry which is preliminary data.</text>
</comment>
<dbReference type="EMBL" id="AJWZ01005209">
    <property type="protein sequence ID" value="EKC63216.1"/>
    <property type="molecule type" value="Genomic_DNA"/>
</dbReference>
<keyword evidence="2" id="KW-0378">Hydrolase</keyword>
<dbReference type="AlphaFoldDB" id="K1TVB0"/>
<feature type="non-terminal residue" evidence="2">
    <location>
        <position position="170"/>
    </location>
</feature>
<dbReference type="GO" id="GO:0016787">
    <property type="term" value="F:hydrolase activity"/>
    <property type="evidence" value="ECO:0007669"/>
    <property type="project" value="UniProtKB-KW"/>
</dbReference>
<evidence type="ECO:0000313" key="2">
    <source>
        <dbReference type="EMBL" id="EKC63216.1"/>
    </source>
</evidence>
<dbReference type="GO" id="GO:0046872">
    <property type="term" value="F:metal ion binding"/>
    <property type="evidence" value="ECO:0007669"/>
    <property type="project" value="InterPro"/>
</dbReference>
<dbReference type="SUPFAM" id="SSF63411">
    <property type="entry name" value="LuxS/MPP-like metallohydrolase"/>
    <property type="match status" value="1"/>
</dbReference>
<organism evidence="2">
    <name type="scientific">human gut metagenome</name>
    <dbReference type="NCBI Taxonomy" id="408170"/>
    <lineage>
        <taxon>unclassified sequences</taxon>
        <taxon>metagenomes</taxon>
        <taxon>organismal metagenomes</taxon>
    </lineage>
</organism>
<proteinExistence type="predicted"/>
<dbReference type="EC" id="3.4.-.-" evidence="2"/>
<dbReference type="Gene3D" id="3.30.830.10">
    <property type="entry name" value="Metalloenzyme, LuxS/M16 peptidase-like"/>
    <property type="match status" value="2"/>
</dbReference>
<evidence type="ECO:0000259" key="1">
    <source>
        <dbReference type="Pfam" id="PF05193"/>
    </source>
</evidence>
<feature type="domain" description="Peptidase M16 C-terminal" evidence="1">
    <location>
        <begin position="9"/>
        <end position="170"/>
    </location>
</feature>